<sequence length="161" mass="17435">MTTPSGAAPGSGPGDEAMRMWMAARDRAEAAREATLASDAERERVCELLNRAFSQGRLTPADLDERTSRALTARTHGDLEDVLAGLTPSGTSAMWTQRPDRGFLPRLVFWVVGLLTSPFVLGGSLFVLFGDGVGEKVFGLVLLVVFLPGLIALYRWGHPRH</sequence>
<evidence type="ECO:0000313" key="3">
    <source>
        <dbReference type="EMBL" id="TGN63765.1"/>
    </source>
</evidence>
<keyword evidence="4" id="KW-1185">Reference proteome</keyword>
<dbReference type="InterPro" id="IPR012551">
    <property type="entry name" value="DUF1707_SHOCT-like"/>
</dbReference>
<dbReference type="PANTHER" id="PTHR40763">
    <property type="entry name" value="MEMBRANE PROTEIN-RELATED"/>
    <property type="match status" value="1"/>
</dbReference>
<dbReference type="OrthoDB" id="4772576at2"/>
<keyword evidence="1" id="KW-0812">Transmembrane</keyword>
<feature type="domain" description="DUF1707" evidence="2">
    <location>
        <begin position="37"/>
        <end position="86"/>
    </location>
</feature>
<proteinExistence type="predicted"/>
<dbReference type="RefSeq" id="WP_135838299.1">
    <property type="nucleotide sequence ID" value="NZ_SRRO01000001.1"/>
</dbReference>
<comment type="caution">
    <text evidence="3">The sequence shown here is derived from an EMBL/GenBank/DDBJ whole genome shotgun (WGS) entry which is preliminary data.</text>
</comment>
<dbReference type="PANTHER" id="PTHR40763:SF4">
    <property type="entry name" value="DUF1707 DOMAIN-CONTAINING PROTEIN"/>
    <property type="match status" value="1"/>
</dbReference>
<reference evidence="3 4" key="1">
    <citation type="submission" date="2019-04" db="EMBL/GenBank/DDBJ databases">
        <title>Three New Species of Nocardioides, Nocardioides euryhalodurans sp. nov., Nocardioides seonyuensis sp. nov. and Nocardioides eburneoflavus sp. nov. Isolated from Soil.</title>
        <authorList>
            <person name="Roh S.G."/>
            <person name="Lee C."/>
            <person name="Kim M.-K."/>
            <person name="Kim S.B."/>
        </authorList>
    </citation>
    <scope>NUCLEOTIDE SEQUENCE [LARGE SCALE GENOMIC DNA]</scope>
    <source>
        <strain evidence="3 4">MMS17-SY213</strain>
    </source>
</reference>
<name>A0A4Z1CDF3_9ACTN</name>
<protein>
    <submittedName>
        <fullName evidence="3">DUF1707 domain-containing protein</fullName>
    </submittedName>
</protein>
<organism evidence="3 4">
    <name type="scientific">Nocardioides eburneiflavus</name>
    <dbReference type="NCBI Taxonomy" id="2518372"/>
    <lineage>
        <taxon>Bacteria</taxon>
        <taxon>Bacillati</taxon>
        <taxon>Actinomycetota</taxon>
        <taxon>Actinomycetes</taxon>
        <taxon>Propionibacteriales</taxon>
        <taxon>Nocardioidaceae</taxon>
        <taxon>Nocardioides</taxon>
    </lineage>
</organism>
<evidence type="ECO:0000256" key="1">
    <source>
        <dbReference type="SAM" id="Phobius"/>
    </source>
</evidence>
<dbReference type="AlphaFoldDB" id="A0A4Z1CDF3"/>
<dbReference type="EMBL" id="SRRO01000001">
    <property type="protein sequence ID" value="TGN63765.1"/>
    <property type="molecule type" value="Genomic_DNA"/>
</dbReference>
<evidence type="ECO:0000313" key="4">
    <source>
        <dbReference type="Proteomes" id="UP000297496"/>
    </source>
</evidence>
<evidence type="ECO:0000259" key="2">
    <source>
        <dbReference type="Pfam" id="PF08044"/>
    </source>
</evidence>
<keyword evidence="1" id="KW-0472">Membrane</keyword>
<accession>A0A4Z1CDF3</accession>
<dbReference type="Proteomes" id="UP000297496">
    <property type="component" value="Unassembled WGS sequence"/>
</dbReference>
<dbReference type="Pfam" id="PF08044">
    <property type="entry name" value="DUF1707"/>
    <property type="match status" value="1"/>
</dbReference>
<gene>
    <name evidence="3" type="ORF">EXE59_07210</name>
</gene>
<feature type="transmembrane region" description="Helical" evidence="1">
    <location>
        <begin position="107"/>
        <end position="130"/>
    </location>
</feature>
<feature type="transmembrane region" description="Helical" evidence="1">
    <location>
        <begin position="136"/>
        <end position="156"/>
    </location>
</feature>
<keyword evidence="1" id="KW-1133">Transmembrane helix</keyword>